<organism evidence="4 5">
    <name type="scientific">Punica granatum</name>
    <name type="common">Pomegranate</name>
    <dbReference type="NCBI Taxonomy" id="22663"/>
    <lineage>
        <taxon>Eukaryota</taxon>
        <taxon>Viridiplantae</taxon>
        <taxon>Streptophyta</taxon>
        <taxon>Embryophyta</taxon>
        <taxon>Tracheophyta</taxon>
        <taxon>Spermatophyta</taxon>
        <taxon>Magnoliopsida</taxon>
        <taxon>eudicotyledons</taxon>
        <taxon>Gunneridae</taxon>
        <taxon>Pentapetalae</taxon>
        <taxon>rosids</taxon>
        <taxon>malvids</taxon>
        <taxon>Myrtales</taxon>
        <taxon>Lythraceae</taxon>
        <taxon>Punica</taxon>
    </lineage>
</organism>
<dbReference type="Gene3D" id="6.10.140.1620">
    <property type="match status" value="1"/>
</dbReference>
<comment type="similarity">
    <text evidence="1">Belongs to the ABI family.</text>
</comment>
<sequence>MKTAASPIPVSHRASSYDEFSMQQTLQFSDRLKDLKSLKQQLYSAAEYFESSYSKHDQTQMVMSSLKDYALKALVNTVDHLGSMSYKVNCLLNEKSDELSTIELPFSCFEQRLQACQQFINHGGLSQQSLLHKTHNHHTHYVLPDLREMSKEPPTSFIRRGQPPTAHVPESSPVEVTFSFTEASPHKRSDKRATSPFRFQLMRSGSLASRSSSPTPSSSNTKRRYPSEPRRSASPSARADRDRANDLELYASKNKRMFRALLNMRKPKKGGSLYKYLDEN</sequence>
<evidence type="ECO:0000313" key="7">
    <source>
        <dbReference type="RefSeq" id="XP_031390436.1"/>
    </source>
</evidence>
<reference evidence="4" key="2">
    <citation type="submission" date="2017-06" db="EMBL/GenBank/DDBJ databases">
        <title>The pomegranate genome and the genomics of punicalagin biosynthesis.</title>
        <authorList>
            <person name="Xu C."/>
        </authorList>
    </citation>
    <scope>NUCLEOTIDE SEQUENCE [LARGE SCALE GENOMIC DNA]</scope>
    <source>
        <tissue evidence="4">Fresh leaf</tissue>
    </source>
</reference>
<dbReference type="GeneID" id="116202938"/>
<reference evidence="5" key="1">
    <citation type="journal article" date="2017" name="Plant J.">
        <title>The pomegranate (Punica granatum L.) genome and the genomics of punicalagin biosynthesis.</title>
        <authorList>
            <person name="Qin G."/>
            <person name="Xu C."/>
            <person name="Ming R."/>
            <person name="Tang H."/>
            <person name="Guyot R."/>
            <person name="Kramer E.M."/>
            <person name="Hu Y."/>
            <person name="Yi X."/>
            <person name="Qi Y."/>
            <person name="Xu X."/>
            <person name="Gao Z."/>
            <person name="Pan H."/>
            <person name="Jian J."/>
            <person name="Tian Y."/>
            <person name="Yue Z."/>
            <person name="Xu Y."/>
        </authorList>
    </citation>
    <scope>NUCLEOTIDE SEQUENCE [LARGE SCALE GENOMIC DNA]</scope>
    <source>
        <strain evidence="5">cv. Dabenzi</strain>
    </source>
</reference>
<dbReference type="Proteomes" id="UP000197138">
    <property type="component" value="Unassembled WGS sequence"/>
</dbReference>
<dbReference type="RefSeq" id="XP_031390436.1">
    <property type="nucleotide sequence ID" value="XM_031534576.1"/>
</dbReference>
<dbReference type="PANTHER" id="PTHR10460:SF10">
    <property type="entry name" value="PROTEIN ABIL3"/>
    <property type="match status" value="1"/>
</dbReference>
<reference evidence="7 8" key="4">
    <citation type="submission" date="2025-04" db="UniProtKB">
        <authorList>
            <consortium name="RefSeq"/>
        </authorList>
    </citation>
    <scope>IDENTIFICATION</scope>
    <source>
        <tissue evidence="7 8">Leaf</tissue>
    </source>
</reference>
<accession>A0A218XKI8</accession>
<evidence type="ECO:0000256" key="3">
    <source>
        <dbReference type="SAM" id="MobiDB-lite"/>
    </source>
</evidence>
<reference evidence="6" key="3">
    <citation type="journal article" date="2020" name="Plant Biotechnol. J.">
        <title>The pomegranate (Punica granatum L.) draft genome dissects genetic divergence between soft- and hard-seeded cultivars.</title>
        <authorList>
            <person name="Luo X."/>
            <person name="Li H."/>
            <person name="Wu Z."/>
            <person name="Yao W."/>
            <person name="Zhao P."/>
            <person name="Cao D."/>
            <person name="Yu H."/>
            <person name="Li K."/>
            <person name="Poudel K."/>
            <person name="Zhao D."/>
            <person name="Zhang F."/>
            <person name="Xia X."/>
            <person name="Chen L."/>
            <person name="Wang Q."/>
            <person name="Jing D."/>
            <person name="Cao S."/>
        </authorList>
    </citation>
    <scope>NUCLEOTIDE SEQUENCE [LARGE SCALE GENOMIC DNA]</scope>
</reference>
<proteinExistence type="inferred from homology"/>
<evidence type="ECO:0000313" key="8">
    <source>
        <dbReference type="RefSeq" id="XP_031390437.1"/>
    </source>
</evidence>
<name>A0A218XKI8_PUNGR</name>
<feature type="region of interest" description="Disordered" evidence="3">
    <location>
        <begin position="152"/>
        <end position="246"/>
    </location>
</feature>
<dbReference type="RefSeq" id="XP_031390437.1">
    <property type="nucleotide sequence ID" value="XM_031534577.1"/>
</dbReference>
<feature type="compositionally biased region" description="Basic and acidic residues" evidence="3">
    <location>
        <begin position="184"/>
        <end position="193"/>
    </location>
</feature>
<keyword evidence="6" id="KW-1185">Reference proteome</keyword>
<evidence type="ECO:0000313" key="6">
    <source>
        <dbReference type="Proteomes" id="UP000515151"/>
    </source>
</evidence>
<evidence type="ECO:0000313" key="5">
    <source>
        <dbReference type="Proteomes" id="UP000197138"/>
    </source>
</evidence>
<dbReference type="Proteomes" id="UP000515151">
    <property type="component" value="Chromosome 4"/>
</dbReference>
<dbReference type="PANTHER" id="PTHR10460">
    <property type="entry name" value="ABL INTERACTOR FAMILY MEMBER"/>
    <property type="match status" value="1"/>
</dbReference>
<protein>
    <submittedName>
        <fullName evidence="7 8">Protein ABIL2-like</fullName>
    </submittedName>
</protein>
<dbReference type="EMBL" id="MTKT01001287">
    <property type="protein sequence ID" value="OWM85199.1"/>
    <property type="molecule type" value="Genomic_DNA"/>
</dbReference>
<comment type="function">
    <text evidence="2">Involved in regulation of actin and microtubule organization. Part of a WAVE complex that activates the Arp2/3 complex.</text>
</comment>
<evidence type="ECO:0000313" key="4">
    <source>
        <dbReference type="EMBL" id="OWM85199.1"/>
    </source>
</evidence>
<dbReference type="AlphaFoldDB" id="A0A218XKI8"/>
<gene>
    <name evidence="7 8" type="primary">LOC116202938</name>
    <name evidence="4" type="ORF">CDL15_Pgr027986</name>
</gene>
<dbReference type="OrthoDB" id="1927036at2759"/>
<evidence type="ECO:0000256" key="1">
    <source>
        <dbReference type="ARBA" id="ARBA00010020"/>
    </source>
</evidence>
<feature type="compositionally biased region" description="Low complexity" evidence="3">
    <location>
        <begin position="204"/>
        <end position="219"/>
    </location>
</feature>
<evidence type="ECO:0000256" key="2">
    <source>
        <dbReference type="ARBA" id="ARBA00025223"/>
    </source>
</evidence>
<dbReference type="InterPro" id="IPR028457">
    <property type="entry name" value="ABI"/>
</dbReference>